<accession>A0A8R1DNX7</accession>
<feature type="compositionally biased region" description="Polar residues" evidence="1">
    <location>
        <begin position="31"/>
        <end position="48"/>
    </location>
</feature>
<evidence type="ECO:0000256" key="1">
    <source>
        <dbReference type="SAM" id="MobiDB-lite"/>
    </source>
</evidence>
<sequence length="81" mass="8147">MSLFGSNTAQQKPAFTFPTPAATSTPATGSLFGSTTPSKPLFGSTTQASSTPSLFGTTTTTTPSGGGGLFGSQSEHFPNLR</sequence>
<name>A0A8R1DNX7_CAEJA</name>
<dbReference type="Pfam" id="PF13634">
    <property type="entry name" value="Nucleoporin_FG"/>
    <property type="match status" value="1"/>
</dbReference>
<feature type="compositionally biased region" description="Low complexity" evidence="1">
    <location>
        <begin position="49"/>
        <end position="63"/>
    </location>
</feature>
<reference evidence="2" key="2">
    <citation type="submission" date="2022-06" db="UniProtKB">
        <authorList>
            <consortium name="EnsemblMetazoa"/>
        </authorList>
    </citation>
    <scope>IDENTIFICATION</scope>
    <source>
        <strain evidence="2">DF5081</strain>
    </source>
</reference>
<evidence type="ECO:0000313" key="3">
    <source>
        <dbReference type="Proteomes" id="UP000005237"/>
    </source>
</evidence>
<dbReference type="EnsemblMetazoa" id="CJA06775.1">
    <property type="protein sequence ID" value="CJA06775.1"/>
    <property type="gene ID" value="WBGene00125979"/>
</dbReference>
<evidence type="ECO:0000313" key="2">
    <source>
        <dbReference type="EnsemblMetazoa" id="CJA06775.1"/>
    </source>
</evidence>
<proteinExistence type="predicted"/>
<reference evidence="3" key="1">
    <citation type="submission" date="2010-08" db="EMBL/GenBank/DDBJ databases">
        <authorList>
            <consortium name="Caenorhabditis japonica Sequencing Consortium"/>
            <person name="Wilson R.K."/>
        </authorList>
    </citation>
    <scope>NUCLEOTIDE SEQUENCE [LARGE SCALE GENOMIC DNA]</scope>
    <source>
        <strain evidence="3">DF5081</strain>
    </source>
</reference>
<feature type="compositionally biased region" description="Low complexity" evidence="1">
    <location>
        <begin position="13"/>
        <end position="28"/>
    </location>
</feature>
<dbReference type="InterPro" id="IPR025574">
    <property type="entry name" value="Nucleoporin_FG_rpt"/>
</dbReference>
<protein>
    <submittedName>
        <fullName evidence="2">Uncharacterized protein</fullName>
    </submittedName>
</protein>
<dbReference type="GO" id="GO:0005643">
    <property type="term" value="C:nuclear pore"/>
    <property type="evidence" value="ECO:0007669"/>
    <property type="project" value="UniProtKB-ARBA"/>
</dbReference>
<organism evidence="2 3">
    <name type="scientific">Caenorhabditis japonica</name>
    <dbReference type="NCBI Taxonomy" id="281687"/>
    <lineage>
        <taxon>Eukaryota</taxon>
        <taxon>Metazoa</taxon>
        <taxon>Ecdysozoa</taxon>
        <taxon>Nematoda</taxon>
        <taxon>Chromadorea</taxon>
        <taxon>Rhabditida</taxon>
        <taxon>Rhabditina</taxon>
        <taxon>Rhabditomorpha</taxon>
        <taxon>Rhabditoidea</taxon>
        <taxon>Rhabditidae</taxon>
        <taxon>Peloderinae</taxon>
        <taxon>Caenorhabditis</taxon>
    </lineage>
</organism>
<keyword evidence="3" id="KW-1185">Reference proteome</keyword>
<dbReference type="Proteomes" id="UP000005237">
    <property type="component" value="Unassembled WGS sequence"/>
</dbReference>
<dbReference type="AlphaFoldDB" id="A0A8R1DNX7"/>
<feature type="region of interest" description="Disordered" evidence="1">
    <location>
        <begin position="1"/>
        <end position="81"/>
    </location>
</feature>
<feature type="compositionally biased region" description="Polar residues" evidence="1">
    <location>
        <begin position="1"/>
        <end position="11"/>
    </location>
</feature>